<keyword evidence="2" id="KW-1185">Reference proteome</keyword>
<evidence type="ECO:0000313" key="1">
    <source>
        <dbReference type="EMBL" id="VDL77886.1"/>
    </source>
</evidence>
<accession>A0A0N4YCM2</accession>
<proteinExistence type="predicted"/>
<name>A0A0N4YCM2_NIPBR</name>
<organism evidence="3">
    <name type="scientific">Nippostrongylus brasiliensis</name>
    <name type="common">Rat hookworm</name>
    <dbReference type="NCBI Taxonomy" id="27835"/>
    <lineage>
        <taxon>Eukaryota</taxon>
        <taxon>Metazoa</taxon>
        <taxon>Ecdysozoa</taxon>
        <taxon>Nematoda</taxon>
        <taxon>Chromadorea</taxon>
        <taxon>Rhabditida</taxon>
        <taxon>Rhabditina</taxon>
        <taxon>Rhabditomorpha</taxon>
        <taxon>Strongyloidea</taxon>
        <taxon>Heligmosomidae</taxon>
        <taxon>Nippostrongylus</taxon>
    </lineage>
</organism>
<dbReference type="EMBL" id="UYSL01021306">
    <property type="protein sequence ID" value="VDL77886.1"/>
    <property type="molecule type" value="Genomic_DNA"/>
</dbReference>
<evidence type="ECO:0000313" key="2">
    <source>
        <dbReference type="Proteomes" id="UP000271162"/>
    </source>
</evidence>
<protein>
    <submittedName>
        <fullName evidence="3">RNA-dependent RNA polymerase</fullName>
    </submittedName>
</protein>
<sequence>ERLQYPPETGAVLTVLDGREDFPTCLTYHCLTTLMARIPSEFPEALEGEKRGRCVRKLVRISPFCVPEDLERKAARVLDVLDVGRAPPEVYRMGRPDTARPRLVKIVFLFTVHYRRALANAQLLRHDGFPDVFIRKSMTAEERKNDFETCNRASERNRGKGTRDWVVFGGGGACSCLECSFVVYHGLSIVSTVRIIRRRSLLPS</sequence>
<dbReference type="WBParaSite" id="NBR_0001429601-mRNA-1">
    <property type="protein sequence ID" value="NBR_0001429601-mRNA-1"/>
    <property type="gene ID" value="NBR_0001429601"/>
</dbReference>
<dbReference type="Proteomes" id="UP000271162">
    <property type="component" value="Unassembled WGS sequence"/>
</dbReference>
<dbReference type="STRING" id="27835.A0A0N4YCM2"/>
<evidence type="ECO:0000313" key="3">
    <source>
        <dbReference type="WBParaSite" id="NBR_0001429601-mRNA-1"/>
    </source>
</evidence>
<reference evidence="1 2" key="2">
    <citation type="submission" date="2018-11" db="EMBL/GenBank/DDBJ databases">
        <authorList>
            <consortium name="Pathogen Informatics"/>
        </authorList>
    </citation>
    <scope>NUCLEOTIDE SEQUENCE [LARGE SCALE GENOMIC DNA]</scope>
</reference>
<gene>
    <name evidence="1" type="ORF">NBR_LOCUS14297</name>
</gene>
<dbReference type="AlphaFoldDB" id="A0A0N4YCM2"/>
<reference evidence="3" key="1">
    <citation type="submission" date="2017-02" db="UniProtKB">
        <authorList>
            <consortium name="WormBaseParasite"/>
        </authorList>
    </citation>
    <scope>IDENTIFICATION</scope>
</reference>